<dbReference type="AlphaFoldDB" id="A0A561DWU0"/>
<accession>A0A561DWU0</accession>
<keyword evidence="2" id="KW-1185">Reference proteome</keyword>
<reference evidence="1 2" key="1">
    <citation type="submission" date="2019-06" db="EMBL/GenBank/DDBJ databases">
        <title>Sequencing the genomes of 1000 actinobacteria strains.</title>
        <authorList>
            <person name="Klenk H.-P."/>
        </authorList>
    </citation>
    <scope>NUCLEOTIDE SEQUENCE [LARGE SCALE GENOMIC DNA]</scope>
    <source>
        <strain evidence="1 2">DSM 19560</strain>
    </source>
</reference>
<comment type="caution">
    <text evidence="1">The sequence shown here is derived from an EMBL/GenBank/DDBJ whole genome shotgun (WGS) entry which is preliminary data.</text>
</comment>
<gene>
    <name evidence="1" type="ORF">BKA23_3207</name>
</gene>
<organism evidence="1 2">
    <name type="scientific">Rudaeicoccus suwonensis</name>
    <dbReference type="NCBI Taxonomy" id="657409"/>
    <lineage>
        <taxon>Bacteria</taxon>
        <taxon>Bacillati</taxon>
        <taxon>Actinomycetota</taxon>
        <taxon>Actinomycetes</taxon>
        <taxon>Micrococcales</taxon>
        <taxon>Dermacoccaceae</taxon>
        <taxon>Rudaeicoccus</taxon>
    </lineage>
</organism>
<evidence type="ECO:0000313" key="2">
    <source>
        <dbReference type="Proteomes" id="UP000318297"/>
    </source>
</evidence>
<dbReference type="EMBL" id="VIVQ01000004">
    <property type="protein sequence ID" value="TWE07841.1"/>
    <property type="molecule type" value="Genomic_DNA"/>
</dbReference>
<sequence length="48" mass="5223">MVPAHCATYSSSHLLRRDVALPGEELAYTVRPFSADALGRMWHPGASP</sequence>
<dbReference type="Proteomes" id="UP000318297">
    <property type="component" value="Unassembled WGS sequence"/>
</dbReference>
<proteinExistence type="predicted"/>
<protein>
    <submittedName>
        <fullName evidence="1">Uncharacterized protein</fullName>
    </submittedName>
</protein>
<name>A0A561DWU0_9MICO</name>
<evidence type="ECO:0000313" key="1">
    <source>
        <dbReference type="EMBL" id="TWE07841.1"/>
    </source>
</evidence>